<accession>A0A848CAG4</accession>
<evidence type="ECO:0000256" key="4">
    <source>
        <dbReference type="ARBA" id="ARBA00022692"/>
    </source>
</evidence>
<gene>
    <name evidence="9" type="ORF">HF854_06850</name>
</gene>
<evidence type="ECO:0000256" key="2">
    <source>
        <dbReference type="ARBA" id="ARBA00010792"/>
    </source>
</evidence>
<dbReference type="NCBIfam" id="NF008102">
    <property type="entry name" value="PRK10847.1"/>
    <property type="match status" value="1"/>
</dbReference>
<evidence type="ECO:0000256" key="1">
    <source>
        <dbReference type="ARBA" id="ARBA00004651"/>
    </source>
</evidence>
<sequence>MEFLTYLVDFILHIDAHLFELVEQYGMWIYAILFIIVFCETGLVVTPFLPGDSLLFASGVVAGAGLMGYGHVLLVLLAAGIMGDAVNYFIGRHVGPAIFQRDSRFIKKEHLLKAHHFYEKHGGKAIILARFVPIVRTFAPFVAGIALMCPHRFFLFNITGCVLWVGGLVSAGYFLGNLEWVRQNFSIIVYLIIIISVLPVAIEVLRAKLGKKPEQAEELKNPFEKKD</sequence>
<evidence type="ECO:0000256" key="6">
    <source>
        <dbReference type="ARBA" id="ARBA00023136"/>
    </source>
</evidence>
<dbReference type="InterPro" id="IPR058127">
    <property type="entry name" value="DedA"/>
</dbReference>
<evidence type="ECO:0000313" key="9">
    <source>
        <dbReference type="EMBL" id="NME52250.1"/>
    </source>
</evidence>
<dbReference type="GO" id="GO:0005886">
    <property type="term" value="C:plasma membrane"/>
    <property type="evidence" value="ECO:0007669"/>
    <property type="project" value="UniProtKB-SubCell"/>
</dbReference>
<dbReference type="AlphaFoldDB" id="A0A848CAG4"/>
<feature type="transmembrane region" description="Helical" evidence="7">
    <location>
        <begin position="125"/>
        <end position="147"/>
    </location>
</feature>
<dbReference type="EMBL" id="JABAFY010000021">
    <property type="protein sequence ID" value="NME52250.1"/>
    <property type="molecule type" value="Genomic_DNA"/>
</dbReference>
<dbReference type="PANTHER" id="PTHR30353">
    <property type="entry name" value="INNER MEMBRANE PROTEIN DEDA-RELATED"/>
    <property type="match status" value="1"/>
</dbReference>
<feature type="transmembrane region" description="Helical" evidence="7">
    <location>
        <begin position="187"/>
        <end position="205"/>
    </location>
</feature>
<feature type="transmembrane region" description="Helical" evidence="7">
    <location>
        <begin position="154"/>
        <end position="175"/>
    </location>
</feature>
<keyword evidence="3 7" id="KW-1003">Cell membrane</keyword>
<keyword evidence="6 7" id="KW-0472">Membrane</keyword>
<comment type="similarity">
    <text evidence="2 7">Belongs to the DedA family.</text>
</comment>
<proteinExistence type="inferred from homology"/>
<feature type="domain" description="VTT" evidence="8">
    <location>
        <begin position="49"/>
        <end position="173"/>
    </location>
</feature>
<feature type="transmembrane region" description="Helical" evidence="7">
    <location>
        <begin position="27"/>
        <end position="49"/>
    </location>
</feature>
<dbReference type="InterPro" id="IPR032816">
    <property type="entry name" value="VTT_dom"/>
</dbReference>
<keyword evidence="5 7" id="KW-1133">Transmembrane helix</keyword>
<protein>
    <submittedName>
        <fullName evidence="9">DedA family protein</fullName>
    </submittedName>
</protein>
<feature type="transmembrane region" description="Helical" evidence="7">
    <location>
        <begin position="56"/>
        <end position="82"/>
    </location>
</feature>
<dbReference type="RefSeq" id="WP_168935630.1">
    <property type="nucleotide sequence ID" value="NZ_CAMFBL010000001.1"/>
</dbReference>
<evidence type="ECO:0000313" key="10">
    <source>
        <dbReference type="Proteomes" id="UP000522333"/>
    </source>
</evidence>
<comment type="caution">
    <text evidence="9">The sequence shown here is derived from an EMBL/GenBank/DDBJ whole genome shotgun (WGS) entry which is preliminary data.</text>
</comment>
<dbReference type="InterPro" id="IPR032818">
    <property type="entry name" value="DedA-like"/>
</dbReference>
<evidence type="ECO:0000256" key="5">
    <source>
        <dbReference type="ARBA" id="ARBA00022989"/>
    </source>
</evidence>
<dbReference type="Pfam" id="PF09335">
    <property type="entry name" value="VTT_dom"/>
    <property type="match status" value="1"/>
</dbReference>
<dbReference type="PANTHER" id="PTHR30353:SF0">
    <property type="entry name" value="TRANSMEMBRANE PROTEIN"/>
    <property type="match status" value="1"/>
</dbReference>
<dbReference type="Proteomes" id="UP000522333">
    <property type="component" value="Unassembled WGS sequence"/>
</dbReference>
<evidence type="ECO:0000256" key="7">
    <source>
        <dbReference type="RuleBase" id="RU367016"/>
    </source>
</evidence>
<organism evidence="9 10">
    <name type="scientific">Desulfovibrio piger</name>
    <dbReference type="NCBI Taxonomy" id="901"/>
    <lineage>
        <taxon>Bacteria</taxon>
        <taxon>Pseudomonadati</taxon>
        <taxon>Thermodesulfobacteriota</taxon>
        <taxon>Desulfovibrionia</taxon>
        <taxon>Desulfovibrionales</taxon>
        <taxon>Desulfovibrionaceae</taxon>
        <taxon>Desulfovibrio</taxon>
    </lineage>
</organism>
<keyword evidence="4 7" id="KW-0812">Transmembrane</keyword>
<name>A0A848CAG4_9BACT</name>
<evidence type="ECO:0000256" key="3">
    <source>
        <dbReference type="ARBA" id="ARBA00022475"/>
    </source>
</evidence>
<comment type="subcellular location">
    <subcellularLocation>
        <location evidence="1 7">Cell membrane</location>
        <topology evidence="1 7">Multi-pass membrane protein</topology>
    </subcellularLocation>
</comment>
<reference evidence="9 10" key="1">
    <citation type="submission" date="2020-04" db="EMBL/GenBank/DDBJ databases">
        <authorList>
            <person name="Hitch T.C.A."/>
            <person name="Wylensek D."/>
            <person name="Clavel T."/>
        </authorList>
    </citation>
    <scope>NUCLEOTIDE SEQUENCE [LARGE SCALE GENOMIC DNA]</scope>
    <source>
        <strain evidence="9 10">PG-251-APC-1</strain>
    </source>
</reference>
<evidence type="ECO:0000259" key="8">
    <source>
        <dbReference type="Pfam" id="PF09335"/>
    </source>
</evidence>